<keyword evidence="3 4" id="KW-0998">Cell outer membrane</keyword>
<dbReference type="HAMAP" id="MF_00923">
    <property type="entry name" value="OM_assembly_BamB"/>
    <property type="match status" value="1"/>
</dbReference>
<dbReference type="EMBL" id="CP100390">
    <property type="protein sequence ID" value="UZE97717.1"/>
    <property type="molecule type" value="Genomic_DNA"/>
</dbReference>
<evidence type="ECO:0000256" key="1">
    <source>
        <dbReference type="ARBA" id="ARBA00022729"/>
    </source>
</evidence>
<comment type="similarity">
    <text evidence="4">Belongs to the BamB family.</text>
</comment>
<dbReference type="InterPro" id="IPR017687">
    <property type="entry name" value="BamB"/>
</dbReference>
<sequence length="386" mass="42367">MHAPNAYKKFLLLFIALSSLLIVGCSSDEIKEEPMELEDFDEEIEIIKVWDESIGNGNEGQYLKLTPIIIGDTIYAIDHSGLLLALNKSDGEELWEVEYEEPVSGALGGDDSQLYFATYHGEVVAVDRKGGMEQWRATLTSEVLSPPVSNGRQVVIQSIDGKVVSLNAETGEMMWRYDSNAPVLSIRGTSSPVITDELTLAGFANGELVAFRNITGSPVWNAEIGIPKGRTELERLVDIDGQPIIRDDAVYTVSYQGKLSAIHLPTGKEIWSKQQSSYTGVDLGFGNVYVSTASGVVVAYNQATRTEVWSQENLKFRQLTAPKAFGSTTVVADFEGYVHFLSQIDGRFMGRVHLDSDGVRAPMLISDDMLFIYSNSGDLAAYKIAL</sequence>
<dbReference type="InterPro" id="IPR002372">
    <property type="entry name" value="PQQ_rpt_dom"/>
</dbReference>
<comment type="subcellular location">
    <subcellularLocation>
        <location evidence="4">Cell outer membrane</location>
    </subcellularLocation>
</comment>
<name>A0ABY6N6V8_9ALTE</name>
<evidence type="ECO:0000259" key="5">
    <source>
        <dbReference type="Pfam" id="PF13360"/>
    </source>
</evidence>
<dbReference type="InterPro" id="IPR011047">
    <property type="entry name" value="Quinoprotein_ADH-like_sf"/>
</dbReference>
<evidence type="ECO:0000256" key="4">
    <source>
        <dbReference type="HAMAP-Rule" id="MF_00923"/>
    </source>
</evidence>
<evidence type="ECO:0000313" key="6">
    <source>
        <dbReference type="EMBL" id="UZE97717.1"/>
    </source>
</evidence>
<keyword evidence="2 4" id="KW-0472">Membrane</keyword>
<dbReference type="InterPro" id="IPR018391">
    <property type="entry name" value="PQQ_b-propeller_rpt"/>
</dbReference>
<evidence type="ECO:0000256" key="2">
    <source>
        <dbReference type="ARBA" id="ARBA00023136"/>
    </source>
</evidence>
<dbReference type="RefSeq" id="WP_265049193.1">
    <property type="nucleotide sequence ID" value="NZ_CP100390.1"/>
</dbReference>
<gene>
    <name evidence="4 6" type="primary">bamB</name>
    <name evidence="6" type="ORF">NKI27_08275</name>
</gene>
<dbReference type="Gene3D" id="2.130.10.10">
    <property type="entry name" value="YVTN repeat-like/Quinoprotein amine dehydrogenase"/>
    <property type="match status" value="1"/>
</dbReference>
<keyword evidence="1 4" id="KW-0732">Signal</keyword>
<comment type="function">
    <text evidence="4">Part of the outer membrane protein assembly complex, which is involved in assembly and insertion of beta-barrel proteins into the outer membrane.</text>
</comment>
<reference evidence="6" key="1">
    <citation type="submission" date="2022-06" db="EMBL/GenBank/DDBJ databases">
        <title>Alkalimarinus sp. nov., isolated from gut of a Alitta virens.</title>
        <authorList>
            <person name="Yang A.I."/>
            <person name="Shin N.-R."/>
        </authorList>
    </citation>
    <scope>NUCLEOTIDE SEQUENCE</scope>
    <source>
        <strain evidence="6">A2M4</strain>
    </source>
</reference>
<accession>A0ABY6N6V8</accession>
<dbReference type="Pfam" id="PF13360">
    <property type="entry name" value="PQQ_2"/>
    <property type="match status" value="1"/>
</dbReference>
<proteinExistence type="inferred from homology"/>
<dbReference type="InterPro" id="IPR015943">
    <property type="entry name" value="WD40/YVTN_repeat-like_dom_sf"/>
</dbReference>
<comment type="subunit">
    <text evidence="4">Part of the Bam complex.</text>
</comment>
<feature type="domain" description="Pyrrolo-quinoline quinone repeat" evidence="5">
    <location>
        <begin position="81"/>
        <end position="311"/>
    </location>
</feature>
<organism evidence="6 7">
    <name type="scientific">Alkalimarinus alittae</name>
    <dbReference type="NCBI Taxonomy" id="2961619"/>
    <lineage>
        <taxon>Bacteria</taxon>
        <taxon>Pseudomonadati</taxon>
        <taxon>Pseudomonadota</taxon>
        <taxon>Gammaproteobacteria</taxon>
        <taxon>Alteromonadales</taxon>
        <taxon>Alteromonadaceae</taxon>
        <taxon>Alkalimarinus</taxon>
    </lineage>
</organism>
<dbReference type="PANTHER" id="PTHR34512:SF30">
    <property type="entry name" value="OUTER MEMBRANE PROTEIN ASSEMBLY FACTOR BAMB"/>
    <property type="match status" value="1"/>
</dbReference>
<dbReference type="NCBIfam" id="TIGR03300">
    <property type="entry name" value="assembly_YfgL"/>
    <property type="match status" value="1"/>
</dbReference>
<evidence type="ECO:0000313" key="7">
    <source>
        <dbReference type="Proteomes" id="UP001163739"/>
    </source>
</evidence>
<evidence type="ECO:0000256" key="3">
    <source>
        <dbReference type="ARBA" id="ARBA00023237"/>
    </source>
</evidence>
<dbReference type="PANTHER" id="PTHR34512">
    <property type="entry name" value="CELL SURFACE PROTEIN"/>
    <property type="match status" value="1"/>
</dbReference>
<keyword evidence="7" id="KW-1185">Reference proteome</keyword>
<dbReference type="SMART" id="SM00564">
    <property type="entry name" value="PQQ"/>
    <property type="match status" value="7"/>
</dbReference>
<dbReference type="SUPFAM" id="SSF50998">
    <property type="entry name" value="Quinoprotein alcohol dehydrogenase-like"/>
    <property type="match status" value="1"/>
</dbReference>
<dbReference type="Proteomes" id="UP001163739">
    <property type="component" value="Chromosome"/>
</dbReference>
<protein>
    <recommendedName>
        <fullName evidence="4">Outer membrane protein assembly factor BamB</fullName>
    </recommendedName>
</protein>